<evidence type="ECO:0000256" key="3">
    <source>
        <dbReference type="ARBA" id="ARBA00023295"/>
    </source>
</evidence>
<dbReference type="SMART" id="SM00642">
    <property type="entry name" value="Aamy"/>
    <property type="match status" value="1"/>
</dbReference>
<gene>
    <name evidence="6" type="ORF">HNR39_001374</name>
</gene>
<dbReference type="CDD" id="cd11326">
    <property type="entry name" value="AmyAc_Glg_debranch"/>
    <property type="match status" value="1"/>
</dbReference>
<keyword evidence="7" id="KW-1185">Reference proteome</keyword>
<dbReference type="NCBIfam" id="TIGR02100">
    <property type="entry name" value="glgX_debranch"/>
    <property type="match status" value="1"/>
</dbReference>
<reference evidence="6 7" key="1">
    <citation type="submission" date="2020-08" db="EMBL/GenBank/DDBJ databases">
        <title>Genomic Encyclopedia of Type Strains, Phase IV (KMG-IV): sequencing the most valuable type-strain genomes for metagenomic binning, comparative biology and taxonomic classification.</title>
        <authorList>
            <person name="Goeker M."/>
        </authorList>
    </citation>
    <scope>NUCLEOTIDE SEQUENCE [LARGE SCALE GENOMIC DNA]</scope>
    <source>
        <strain evidence="6 7">DSM 23240</strain>
    </source>
</reference>
<protein>
    <submittedName>
        <fullName evidence="6">Glycogen operon protein</fullName>
        <ecNumber evidence="6">3.2.1.-</ecNumber>
    </submittedName>
</protein>
<proteinExistence type="inferred from homology"/>
<comment type="similarity">
    <text evidence="1">Belongs to the glycosyl hydrolase 13 family.</text>
</comment>
<feature type="domain" description="Glycosyl hydrolase family 13 catalytic" evidence="5">
    <location>
        <begin position="144"/>
        <end position="576"/>
    </location>
</feature>
<evidence type="ECO:0000313" key="7">
    <source>
        <dbReference type="Proteomes" id="UP000571084"/>
    </source>
</evidence>
<keyword evidence="2 6" id="KW-0378">Hydrolase</keyword>
<dbReference type="SUPFAM" id="SSF51445">
    <property type="entry name" value="(Trans)glycosidases"/>
    <property type="match status" value="1"/>
</dbReference>
<dbReference type="InterPro" id="IPR006047">
    <property type="entry name" value="GH13_cat_dom"/>
</dbReference>
<dbReference type="InterPro" id="IPR013780">
    <property type="entry name" value="Glyco_hydro_b"/>
</dbReference>
<evidence type="ECO:0000256" key="4">
    <source>
        <dbReference type="SAM" id="MobiDB-lite"/>
    </source>
</evidence>
<dbReference type="Pfam" id="PF02922">
    <property type="entry name" value="CBM_48"/>
    <property type="match status" value="1"/>
</dbReference>
<feature type="region of interest" description="Disordered" evidence="4">
    <location>
        <begin position="656"/>
        <end position="689"/>
    </location>
</feature>
<dbReference type="InterPro" id="IPR017853">
    <property type="entry name" value="GH"/>
</dbReference>
<dbReference type="RefSeq" id="WP_168054801.1">
    <property type="nucleotide sequence ID" value="NZ_JAAOZT010000006.1"/>
</dbReference>
<accession>A0A840RML7</accession>
<dbReference type="PANTHER" id="PTHR43002">
    <property type="entry name" value="GLYCOGEN DEBRANCHING ENZYME"/>
    <property type="match status" value="1"/>
</dbReference>
<evidence type="ECO:0000256" key="1">
    <source>
        <dbReference type="ARBA" id="ARBA00008061"/>
    </source>
</evidence>
<dbReference type="SUPFAM" id="SSF81296">
    <property type="entry name" value="E set domains"/>
    <property type="match status" value="1"/>
</dbReference>
<keyword evidence="3 6" id="KW-0326">Glycosidase</keyword>
<dbReference type="GO" id="GO:0004135">
    <property type="term" value="F:amylo-alpha-1,6-glucosidase activity"/>
    <property type="evidence" value="ECO:0007669"/>
    <property type="project" value="InterPro"/>
</dbReference>
<evidence type="ECO:0000256" key="2">
    <source>
        <dbReference type="ARBA" id="ARBA00022801"/>
    </source>
</evidence>
<comment type="caution">
    <text evidence="6">The sequence shown here is derived from an EMBL/GenBank/DDBJ whole genome shotgun (WGS) entry which is preliminary data.</text>
</comment>
<dbReference type="InterPro" id="IPR044505">
    <property type="entry name" value="GlgX_Isoamylase_N_E_set"/>
</dbReference>
<organism evidence="6 7">
    <name type="scientific">Glaciimonas immobilis</name>
    <dbReference type="NCBI Taxonomy" id="728004"/>
    <lineage>
        <taxon>Bacteria</taxon>
        <taxon>Pseudomonadati</taxon>
        <taxon>Pseudomonadota</taxon>
        <taxon>Betaproteobacteria</taxon>
        <taxon>Burkholderiales</taxon>
        <taxon>Oxalobacteraceae</taxon>
        <taxon>Glaciimonas</taxon>
    </lineage>
</organism>
<feature type="region of interest" description="Disordered" evidence="4">
    <location>
        <begin position="474"/>
        <end position="495"/>
    </location>
</feature>
<dbReference type="GO" id="GO:0005980">
    <property type="term" value="P:glycogen catabolic process"/>
    <property type="evidence" value="ECO:0007669"/>
    <property type="project" value="InterPro"/>
</dbReference>
<dbReference type="Gene3D" id="2.60.40.10">
    <property type="entry name" value="Immunoglobulins"/>
    <property type="match status" value="1"/>
</dbReference>
<dbReference type="CDD" id="cd02856">
    <property type="entry name" value="E_set_GDE_Isoamylase_N"/>
    <property type="match status" value="1"/>
</dbReference>
<evidence type="ECO:0000313" key="6">
    <source>
        <dbReference type="EMBL" id="MBB5199547.1"/>
    </source>
</evidence>
<dbReference type="Gene3D" id="3.20.20.80">
    <property type="entry name" value="Glycosidases"/>
    <property type="match status" value="1"/>
</dbReference>
<evidence type="ECO:0000259" key="5">
    <source>
        <dbReference type="SMART" id="SM00642"/>
    </source>
</evidence>
<dbReference type="InterPro" id="IPR004193">
    <property type="entry name" value="Glyco_hydro_13_N"/>
</dbReference>
<dbReference type="AlphaFoldDB" id="A0A840RML7"/>
<dbReference type="EMBL" id="JACHHQ010000002">
    <property type="protein sequence ID" value="MBB5199547.1"/>
    <property type="molecule type" value="Genomic_DNA"/>
</dbReference>
<dbReference type="InterPro" id="IPR013783">
    <property type="entry name" value="Ig-like_fold"/>
</dbReference>
<dbReference type="InterPro" id="IPR011837">
    <property type="entry name" value="Glycogen_debranch_GlgX"/>
</dbReference>
<sequence>MAYYFTDQLMPGSPYPLGASFDGLGVNFAVFSANAEKIALCLFDPAGRKEIKRLMLPECTDEVWHGYLPDAAPGLLYGYRVYGPYDPLRGHRFNPFKLLLDPYARQLFGTVRWADALFGYRLNNARHDLSFDKRDSAPAMPKCMVTDQGFNWGNDRLPNVPWSKTFIYEAHVRGVSIMREDLRPHERGTFAALADPRFIDHLLKLGVTTLELLPVHAFLQDRFLIEKGLRNYWGYNTMAFFAPEPTYLSKNSVNEMRVAIRRLHAAGIEVVLDVVYNHTACGNERGPTMSFRGLDNASYFRLIPGEERFHINDTGCGNTLNLSHPRVLQMVMDSLRYWAESFHVDGFRFDLGVTLGREGTGFDPGSGFFDAILQDPVLSRLKLISEPWDIGPGGYQLGNHPPGFAEWNDKFRDGVRRFWRGDAGQRGDLAGRLNGSADLFDRRHRRPWASINFLTSHDGFTLRDVVSYAEKHNQANGEENDGHNENLSANWGLEGPTDDPDIVALRDNISRAMLATLMFSQGTPMLVAGDEFGRTQHGNNNAYCQDSEISWVDWGLAQDHDGKQLIKYVGKLSALREDFQALQSGRFFHGEHQVNAMGAAIEWFDERGEVLSEDAWKNPEARALAVQRATLKADGKVETVSMFINGGPAPMDFHLPLAPDSSRQVIGGDGDAAANAPSNDRESAESKNDDAVIDQNAEESNEKNGEFDTSIAPRWFMLLDSSRPDGAGTPINGASDASTVIPVQAHSVVLIGSRKLGERN</sequence>
<name>A0A840RML7_9BURK</name>
<dbReference type="EC" id="3.2.1.-" evidence="6"/>
<dbReference type="InterPro" id="IPR014756">
    <property type="entry name" value="Ig_E-set"/>
</dbReference>
<dbReference type="Proteomes" id="UP000571084">
    <property type="component" value="Unassembled WGS sequence"/>
</dbReference>
<dbReference type="Gene3D" id="2.60.40.1180">
    <property type="entry name" value="Golgi alpha-mannosidase II"/>
    <property type="match status" value="1"/>
</dbReference>
<dbReference type="SUPFAM" id="SSF51011">
    <property type="entry name" value="Glycosyl hydrolase domain"/>
    <property type="match status" value="1"/>
</dbReference>
<feature type="compositionally biased region" description="Basic and acidic residues" evidence="4">
    <location>
        <begin position="679"/>
        <end position="689"/>
    </location>
</feature>